<dbReference type="GO" id="GO:0016491">
    <property type="term" value="F:oxidoreductase activity"/>
    <property type="evidence" value="ECO:0007669"/>
    <property type="project" value="UniProtKB-KW"/>
</dbReference>
<dbReference type="GO" id="GO:0071500">
    <property type="term" value="P:cellular response to nitrosative stress"/>
    <property type="evidence" value="ECO:0007669"/>
    <property type="project" value="EnsemblFungi"/>
</dbReference>
<dbReference type="PROSITE" id="PS00059">
    <property type="entry name" value="ADH_ZINC"/>
    <property type="match status" value="1"/>
</dbReference>
<dbReference type="GO" id="GO:0070458">
    <property type="term" value="P:cellular detoxification of nitrogen compound"/>
    <property type="evidence" value="ECO:0007669"/>
    <property type="project" value="EnsemblFungi"/>
</dbReference>
<dbReference type="Proteomes" id="UP000054383">
    <property type="component" value="Unassembled WGS sequence"/>
</dbReference>
<name>A0A0U1M7Y8_TALIS</name>
<evidence type="ECO:0000256" key="3">
    <source>
        <dbReference type="ARBA" id="ARBA00022833"/>
    </source>
</evidence>
<dbReference type="AlphaFoldDB" id="A0A0U1M7Y8"/>
<dbReference type="PANTHER" id="PTHR42813">
    <property type="entry name" value="ZINC-TYPE ALCOHOL DEHYDROGENASE-LIKE"/>
    <property type="match status" value="1"/>
</dbReference>
<dbReference type="InterPro" id="IPR013154">
    <property type="entry name" value="ADH-like_N"/>
</dbReference>
<dbReference type="SUPFAM" id="SSF50129">
    <property type="entry name" value="GroES-like"/>
    <property type="match status" value="1"/>
</dbReference>
<dbReference type="InterPro" id="IPR011032">
    <property type="entry name" value="GroES-like_sf"/>
</dbReference>
<evidence type="ECO:0000259" key="5">
    <source>
        <dbReference type="Pfam" id="PF08240"/>
    </source>
</evidence>
<keyword evidence="2" id="KW-0479">Metal-binding</keyword>
<dbReference type="EMBL" id="CVMT01000009">
    <property type="protein sequence ID" value="CRG91036.1"/>
    <property type="molecule type" value="Genomic_DNA"/>
</dbReference>
<feature type="domain" description="Alcohol dehydrogenase-like N-terminal" evidence="5">
    <location>
        <begin position="45"/>
        <end position="176"/>
    </location>
</feature>
<evidence type="ECO:0000256" key="1">
    <source>
        <dbReference type="ARBA" id="ARBA00001947"/>
    </source>
</evidence>
<dbReference type="Gene3D" id="3.90.180.10">
    <property type="entry name" value="Medium-chain alcohol dehydrogenases, catalytic domain"/>
    <property type="match status" value="1"/>
</dbReference>
<accession>A0A0U1M7Y8</accession>
<evidence type="ECO:0000256" key="4">
    <source>
        <dbReference type="ARBA" id="ARBA00023002"/>
    </source>
</evidence>
<sequence length="412" mass="45203">MTEVAPPVCTTQYKPHPTETMKAAVWMNPWNIELRDVAKPVITEPADAIVHITHNTICGSDLHLYTGDLKDYTRQGMIMGHEAIGFVAEKGTDVKQIEVGDRVLILPIIACGKCSYCERKEFSLCNKTNPSKKMEGQYGYRISGSFGFSDAMGGFPGDQAEYCRVPNADLTCIKVPVATEPKKLLGLVDVTTAAWHGCELAEVGKGDIVGVWGCGAVGLSIQRLAMLRGASKVYAIDKDPNRLKIAETYGMIPIDVVRHPGVSDYILSLQPRGLDCGIEASGFRSTNTTKHLAMRTTGAETDSGDTVHAVLKSTRKGGHVALIGNFFYGTNDFPIGMMMQKGITIRGGYLPAQKYYPQLLDLVQTKYDPSWMFTHDDEFENIAKYYKLFSRHQVPGGLKVCLTTAYGRSIQA</sequence>
<dbReference type="Gene3D" id="3.40.50.720">
    <property type="entry name" value="NAD(P)-binding Rossmann-like Domain"/>
    <property type="match status" value="1"/>
</dbReference>
<dbReference type="GO" id="GO:0008270">
    <property type="term" value="F:zinc ion binding"/>
    <property type="evidence" value="ECO:0007669"/>
    <property type="project" value="InterPro"/>
</dbReference>
<gene>
    <name evidence="6" type="ORF">PISL3812_08084</name>
</gene>
<dbReference type="InterPro" id="IPR036291">
    <property type="entry name" value="NAD(P)-bd_dom_sf"/>
</dbReference>
<reference evidence="6 7" key="1">
    <citation type="submission" date="2015-04" db="EMBL/GenBank/DDBJ databases">
        <authorList>
            <person name="Syromyatnikov M.Y."/>
            <person name="Popov V.N."/>
        </authorList>
    </citation>
    <scope>NUCLEOTIDE SEQUENCE [LARGE SCALE GENOMIC DNA]</scope>
    <source>
        <strain evidence="6">WF-38-12</strain>
    </source>
</reference>
<proteinExistence type="predicted"/>
<dbReference type="OrthoDB" id="256333at2759"/>
<keyword evidence="3" id="KW-0862">Zinc</keyword>
<dbReference type="STRING" id="28573.A0A0U1M7Y8"/>
<evidence type="ECO:0000256" key="2">
    <source>
        <dbReference type="ARBA" id="ARBA00022723"/>
    </source>
</evidence>
<keyword evidence="4" id="KW-0560">Oxidoreductase</keyword>
<dbReference type="InterPro" id="IPR002328">
    <property type="entry name" value="ADH_Zn_CS"/>
</dbReference>
<dbReference type="Pfam" id="PF08240">
    <property type="entry name" value="ADH_N"/>
    <property type="match status" value="1"/>
</dbReference>
<comment type="cofactor">
    <cofactor evidence="1">
        <name>Zn(2+)</name>
        <dbReference type="ChEBI" id="CHEBI:29105"/>
    </cofactor>
</comment>
<organism evidence="6 7">
    <name type="scientific">Talaromyces islandicus</name>
    <name type="common">Penicillium islandicum</name>
    <dbReference type="NCBI Taxonomy" id="28573"/>
    <lineage>
        <taxon>Eukaryota</taxon>
        <taxon>Fungi</taxon>
        <taxon>Dikarya</taxon>
        <taxon>Ascomycota</taxon>
        <taxon>Pezizomycotina</taxon>
        <taxon>Eurotiomycetes</taxon>
        <taxon>Eurotiomycetidae</taxon>
        <taxon>Eurotiales</taxon>
        <taxon>Trichocomaceae</taxon>
        <taxon>Talaromyces</taxon>
        <taxon>Talaromyces sect. Islandici</taxon>
    </lineage>
</organism>
<keyword evidence="7" id="KW-1185">Reference proteome</keyword>
<dbReference type="OMA" id="QCHVQRY"/>
<evidence type="ECO:0000313" key="6">
    <source>
        <dbReference type="EMBL" id="CRG91036.1"/>
    </source>
</evidence>
<evidence type="ECO:0000313" key="7">
    <source>
        <dbReference type="Proteomes" id="UP000054383"/>
    </source>
</evidence>
<dbReference type="PANTHER" id="PTHR42813:SF1">
    <property type="entry name" value="DEHYDROGENASE, PUTATIVE (AFU_ORTHOLOGUE AFUA_5G03930)-RELATED"/>
    <property type="match status" value="1"/>
</dbReference>
<dbReference type="SUPFAM" id="SSF51735">
    <property type="entry name" value="NAD(P)-binding Rossmann-fold domains"/>
    <property type="match status" value="1"/>
</dbReference>
<protein>
    <recommendedName>
        <fullName evidence="5">Alcohol dehydrogenase-like N-terminal domain-containing protein</fullName>
    </recommendedName>
</protein>